<keyword evidence="2" id="KW-1185">Reference proteome</keyword>
<gene>
    <name evidence="1" type="ORF">POPTR_002G105700v4</name>
</gene>
<reference evidence="1 2" key="1">
    <citation type="journal article" date="2006" name="Science">
        <title>The genome of black cottonwood, Populus trichocarpa (Torr. &amp; Gray).</title>
        <authorList>
            <person name="Tuskan G.A."/>
            <person name="Difazio S."/>
            <person name="Jansson S."/>
            <person name="Bohlmann J."/>
            <person name="Grigoriev I."/>
            <person name="Hellsten U."/>
            <person name="Putnam N."/>
            <person name="Ralph S."/>
            <person name="Rombauts S."/>
            <person name="Salamov A."/>
            <person name="Schein J."/>
            <person name="Sterck L."/>
            <person name="Aerts A."/>
            <person name="Bhalerao R.R."/>
            <person name="Bhalerao R.P."/>
            <person name="Blaudez D."/>
            <person name="Boerjan W."/>
            <person name="Brun A."/>
            <person name="Brunner A."/>
            <person name="Busov V."/>
            <person name="Campbell M."/>
            <person name="Carlson J."/>
            <person name="Chalot M."/>
            <person name="Chapman J."/>
            <person name="Chen G.L."/>
            <person name="Cooper D."/>
            <person name="Coutinho P.M."/>
            <person name="Couturier J."/>
            <person name="Covert S."/>
            <person name="Cronk Q."/>
            <person name="Cunningham R."/>
            <person name="Davis J."/>
            <person name="Degroeve S."/>
            <person name="Dejardin A."/>
            <person name="Depamphilis C."/>
            <person name="Detter J."/>
            <person name="Dirks B."/>
            <person name="Dubchak I."/>
            <person name="Duplessis S."/>
            <person name="Ehlting J."/>
            <person name="Ellis B."/>
            <person name="Gendler K."/>
            <person name="Goodstein D."/>
            <person name="Gribskov M."/>
            <person name="Grimwood J."/>
            <person name="Groover A."/>
            <person name="Gunter L."/>
            <person name="Hamberger B."/>
            <person name="Heinze B."/>
            <person name="Helariutta Y."/>
            <person name="Henrissat B."/>
            <person name="Holligan D."/>
            <person name="Holt R."/>
            <person name="Huang W."/>
            <person name="Islam-Faridi N."/>
            <person name="Jones S."/>
            <person name="Jones-Rhoades M."/>
            <person name="Jorgensen R."/>
            <person name="Joshi C."/>
            <person name="Kangasjarvi J."/>
            <person name="Karlsson J."/>
            <person name="Kelleher C."/>
            <person name="Kirkpatrick R."/>
            <person name="Kirst M."/>
            <person name="Kohler A."/>
            <person name="Kalluri U."/>
            <person name="Larimer F."/>
            <person name="Leebens-Mack J."/>
            <person name="Leple J.C."/>
            <person name="Locascio P."/>
            <person name="Lou Y."/>
            <person name="Lucas S."/>
            <person name="Martin F."/>
            <person name="Montanini B."/>
            <person name="Napoli C."/>
            <person name="Nelson D.R."/>
            <person name="Nelson C."/>
            <person name="Nieminen K."/>
            <person name="Nilsson O."/>
            <person name="Pereda V."/>
            <person name="Peter G."/>
            <person name="Philippe R."/>
            <person name="Pilate G."/>
            <person name="Poliakov A."/>
            <person name="Razumovskaya J."/>
            <person name="Richardson P."/>
            <person name="Rinaldi C."/>
            <person name="Ritland K."/>
            <person name="Rouze P."/>
            <person name="Ryaboy D."/>
            <person name="Schmutz J."/>
            <person name="Schrader J."/>
            <person name="Segerman B."/>
            <person name="Shin H."/>
            <person name="Siddiqui A."/>
            <person name="Sterky F."/>
            <person name="Terry A."/>
            <person name="Tsai C.J."/>
            <person name="Uberbacher E."/>
            <person name="Unneberg P."/>
            <person name="Vahala J."/>
            <person name="Wall K."/>
            <person name="Wessler S."/>
            <person name="Yang G."/>
            <person name="Yin T."/>
            <person name="Douglas C."/>
            <person name="Marra M."/>
            <person name="Sandberg G."/>
            <person name="Van de Peer Y."/>
            <person name="Rokhsar D."/>
        </authorList>
    </citation>
    <scope>NUCLEOTIDE SEQUENCE [LARGE SCALE GENOMIC DNA]</scope>
    <source>
        <strain evidence="2">cv. Nisqually</strain>
    </source>
</reference>
<accession>A0ACC0TDV9</accession>
<name>A0ACC0TDV9_POPTR</name>
<evidence type="ECO:0000313" key="1">
    <source>
        <dbReference type="EMBL" id="KAI9399516.1"/>
    </source>
</evidence>
<organism evidence="1 2">
    <name type="scientific">Populus trichocarpa</name>
    <name type="common">Western balsam poplar</name>
    <name type="synonym">Populus balsamifera subsp. trichocarpa</name>
    <dbReference type="NCBI Taxonomy" id="3694"/>
    <lineage>
        <taxon>Eukaryota</taxon>
        <taxon>Viridiplantae</taxon>
        <taxon>Streptophyta</taxon>
        <taxon>Embryophyta</taxon>
        <taxon>Tracheophyta</taxon>
        <taxon>Spermatophyta</taxon>
        <taxon>Magnoliopsida</taxon>
        <taxon>eudicotyledons</taxon>
        <taxon>Gunneridae</taxon>
        <taxon>Pentapetalae</taxon>
        <taxon>rosids</taxon>
        <taxon>fabids</taxon>
        <taxon>Malpighiales</taxon>
        <taxon>Salicaceae</taxon>
        <taxon>Saliceae</taxon>
        <taxon>Populus</taxon>
    </lineage>
</organism>
<comment type="caution">
    <text evidence="1">The sequence shown here is derived from an EMBL/GenBank/DDBJ whole genome shotgun (WGS) entry which is preliminary data.</text>
</comment>
<sequence length="1059" mass="116596">MKNGLEVFDFKEENEIAELAAGKVLVAQECDVPGKESGSLVCVDADAIGCDNADTCVQPGTVRDDLITEEGNSGSDAVPLLTSLSHDQGFCFRVDDFESKRLFSEDERIISCHEAPLPGESQLNRGHRDSPPSSSEADDGQLDVDDHMEDCSPSSPTPDITEASVILNGPTPTNCFSYAEVGGINLLVDYVVYRGKHCSGCVMTFSYGGVKINGATAHGDEGTFGFEAGIEDIVSIESQNLQRFGTVTIKLNILSKDAVQADTTHGMSGVEELEVAVVEPNWSRKWEEISSLNLKYSALLSVIHDMDSAMDGGVDLLQQRRYFPSFDVEFEDVIYPKGDSDAVSISKRDVDLLQPETFINDTIIDFYIKYLKNQIPPEEKHRYHFFNSFFFRKLADLDKDPSSVKDGRAAFLRVHKWTRKVDIFGKDYIFIPVNFNLHWSLLVICHPGEVAGVKDEDTSKSVIVPCILHLDSIKGTHAGLKNLVQSYLWEEWKVRQKDTSEDMSSKFLNLRFVPLELPQQENSFDCGLFLLHYLELFLVEAPVNFSPFRINEFNKFLNGDWFPPAEASLKRTLIQRLISELLQNRSREVSSGGCSNEPQSDFSEMNGKESGLGLVSERCTPAGACHVNLSSSDPGQGIEITLLEASSVRNSHCVDDSGLVLREFFEPGVAAGSLLTHCPSFDQSSSYYHLNDTMSQIEQDDTETGEQFVYFSSGEAVFQQIAGIPPQDGSISCSFRGFGADDSWNPGISLQADDNGSSSETSDCASDDSDVGIIENCPVKEDVGLCQKEKSDQQTSSLMENIECLTTSLAAASSEMLENPAFGDIQNLEGSEDTHRIDDGNENVSLASCQGNFSAPLQEDNNLVENVAEVTQDDMQTIEGIHNLEGIDDTDRIGHGNENNNLVENVAEVTQDDMQTIEGIHNLEGIDDTDRIGHGNENNNLVENVAEVTQDDMQTIEGIHNLEGIDDTDRIGHGNENGNLASCQENLSASLQEDHALLGNGLHQDLQKTEATENDMQMFGDHVILVESDEQQAAKRPRLFPPHEVDGEITRSLSKDLNL</sequence>
<proteinExistence type="predicted"/>
<protein>
    <submittedName>
        <fullName evidence="1">Uncharacterized protein</fullName>
    </submittedName>
</protein>
<evidence type="ECO:0000313" key="2">
    <source>
        <dbReference type="Proteomes" id="UP000006729"/>
    </source>
</evidence>
<dbReference type="EMBL" id="CM009291">
    <property type="protein sequence ID" value="KAI9399516.1"/>
    <property type="molecule type" value="Genomic_DNA"/>
</dbReference>
<dbReference type="Proteomes" id="UP000006729">
    <property type="component" value="Chromosome 2"/>
</dbReference>